<dbReference type="GO" id="GO:0006281">
    <property type="term" value="P:DNA repair"/>
    <property type="evidence" value="ECO:0007669"/>
    <property type="project" value="UniProtKB-UniRule"/>
</dbReference>
<keyword evidence="8 9" id="KW-0234">DNA repair</keyword>
<keyword evidence="5 9" id="KW-0067">ATP-binding</keyword>
<dbReference type="EMBL" id="CP060697">
    <property type="protein sequence ID" value="QNM82309.1"/>
    <property type="molecule type" value="Genomic_DNA"/>
</dbReference>
<dbReference type="GO" id="GO:0006310">
    <property type="term" value="P:DNA recombination"/>
    <property type="evidence" value="ECO:0007669"/>
    <property type="project" value="UniProtKB-UniRule"/>
</dbReference>
<dbReference type="Gene3D" id="3.40.50.300">
    <property type="entry name" value="P-loop containing nucleotide triphosphate hydrolases"/>
    <property type="match status" value="1"/>
</dbReference>
<dbReference type="RefSeq" id="WP_187479264.1">
    <property type="nucleotide sequence ID" value="NZ_CP060697.1"/>
</dbReference>
<feature type="region of interest" description="Head domain (RuvB-H)" evidence="9">
    <location>
        <begin position="257"/>
        <end position="347"/>
    </location>
</feature>
<evidence type="ECO:0000313" key="13">
    <source>
        <dbReference type="Proteomes" id="UP000515861"/>
    </source>
</evidence>
<feature type="region of interest" description="Small ATPAse domain (RuvB-S)" evidence="9">
    <location>
        <begin position="184"/>
        <end position="254"/>
    </location>
</feature>
<keyword evidence="12" id="KW-0347">Helicase</keyword>
<feature type="binding site" evidence="9">
    <location>
        <position position="68"/>
    </location>
    <ligand>
        <name>ATP</name>
        <dbReference type="ChEBI" id="CHEBI:30616"/>
    </ligand>
</feature>
<feature type="binding site" evidence="9">
    <location>
        <position position="64"/>
    </location>
    <ligand>
        <name>ATP</name>
        <dbReference type="ChEBI" id="CHEBI:30616"/>
    </ligand>
</feature>
<feature type="binding site" evidence="9">
    <location>
        <position position="173"/>
    </location>
    <ligand>
        <name>ATP</name>
        <dbReference type="ChEBI" id="CHEBI:30616"/>
    </ligand>
</feature>
<accession>A0A7G9L110</accession>
<name>A0A7G9L110_9SPHN</name>
<dbReference type="GO" id="GO:0009378">
    <property type="term" value="F:four-way junction helicase activity"/>
    <property type="evidence" value="ECO:0007669"/>
    <property type="project" value="InterPro"/>
</dbReference>
<dbReference type="EC" id="3.6.4.-" evidence="9"/>
<dbReference type="InterPro" id="IPR036390">
    <property type="entry name" value="WH_DNA-bd_sf"/>
</dbReference>
<feature type="binding site" evidence="9">
    <location>
        <position position="317"/>
    </location>
    <ligand>
        <name>DNA</name>
        <dbReference type="ChEBI" id="CHEBI:16991"/>
    </ligand>
</feature>
<feature type="binding site" evidence="9">
    <location>
        <position position="312"/>
    </location>
    <ligand>
        <name>DNA</name>
        <dbReference type="ChEBI" id="CHEBI:16991"/>
    </ligand>
</feature>
<dbReference type="KEGG" id="ssau:H8M03_09825"/>
<dbReference type="InterPro" id="IPR036388">
    <property type="entry name" value="WH-like_DNA-bd_sf"/>
</dbReference>
<dbReference type="GO" id="GO:0048476">
    <property type="term" value="C:Holliday junction resolvase complex"/>
    <property type="evidence" value="ECO:0007669"/>
    <property type="project" value="UniProtKB-UniRule"/>
</dbReference>
<dbReference type="Pfam" id="PF05491">
    <property type="entry name" value="WHD_RuvB"/>
    <property type="match status" value="1"/>
</dbReference>
<feature type="binding site" evidence="9">
    <location>
        <position position="293"/>
    </location>
    <ligand>
        <name>DNA</name>
        <dbReference type="ChEBI" id="CHEBI:16991"/>
    </ligand>
</feature>
<comment type="function">
    <text evidence="9">The RuvA-RuvB-RuvC complex processes Holliday junction (HJ) DNA during genetic recombination and DNA repair, while the RuvA-RuvB complex plays an important role in the rescue of blocked DNA replication forks via replication fork reversal (RFR). RuvA specifically binds to HJ cruciform DNA, conferring on it an open structure. The RuvB hexamer acts as an ATP-dependent pump, pulling dsDNA into and through the RuvAB complex. RuvB forms 2 homohexamers on either side of HJ DNA bound by 1 or 2 RuvA tetramers; 4 subunits per hexamer contact DNA at a time. Coordinated motions by a converter formed by DNA-disengaged RuvB subunits stimulates ATP hydrolysis and nucleotide exchange. Immobilization of the converter enables RuvB to convert the ATP-contained energy into a lever motion, pulling 2 nucleotides of DNA out of the RuvA tetramer per ATP hydrolyzed, thus driving DNA branch migration. The RuvB motors rotate together with the DNA substrate, which together with the progressing nucleotide cycle form the mechanistic basis for DNA recombination by continuous HJ branch migration. Branch migration allows RuvC to scan DNA until it finds its consensus sequence, where it cleaves and resolves cruciform DNA.</text>
</comment>
<feature type="region of interest" description="Disordered" evidence="10">
    <location>
        <begin position="325"/>
        <end position="347"/>
    </location>
</feature>
<dbReference type="GO" id="GO:0005737">
    <property type="term" value="C:cytoplasm"/>
    <property type="evidence" value="ECO:0007669"/>
    <property type="project" value="UniProtKB-SubCell"/>
</dbReference>
<dbReference type="SUPFAM" id="SSF52540">
    <property type="entry name" value="P-loop containing nucleoside triphosphate hydrolases"/>
    <property type="match status" value="1"/>
</dbReference>
<dbReference type="Pfam" id="PF17864">
    <property type="entry name" value="AAA_lid_4"/>
    <property type="match status" value="1"/>
</dbReference>
<evidence type="ECO:0000256" key="4">
    <source>
        <dbReference type="ARBA" id="ARBA00022801"/>
    </source>
</evidence>
<dbReference type="InterPro" id="IPR041445">
    <property type="entry name" value="AAA_lid_4"/>
</dbReference>
<comment type="subcellular location">
    <subcellularLocation>
        <location evidence="9">Cytoplasm</location>
    </subcellularLocation>
</comment>
<comment type="subunit">
    <text evidence="9">Homohexamer. Forms an RuvA(8)-RuvB(12)-Holliday junction (HJ) complex. HJ DNA is sandwiched between 2 RuvA tetramers; dsDNA enters through RuvA and exits via RuvB. An RuvB hexamer assembles on each DNA strand where it exits the tetramer. Each RuvB hexamer is contacted by two RuvA subunits (via domain III) on 2 adjacent RuvB subunits; this complex drives branch migration. In the full resolvosome a probable DNA-RuvA(4)-RuvB(12)-RuvC(2) complex forms which resolves the HJ.</text>
</comment>
<dbReference type="Gene3D" id="1.10.10.10">
    <property type="entry name" value="Winged helix-like DNA-binding domain superfamily/Winged helix DNA-binding domain"/>
    <property type="match status" value="1"/>
</dbReference>
<evidence type="ECO:0000256" key="5">
    <source>
        <dbReference type="ARBA" id="ARBA00022840"/>
    </source>
</evidence>
<evidence type="ECO:0000256" key="8">
    <source>
        <dbReference type="ARBA" id="ARBA00023204"/>
    </source>
</evidence>
<keyword evidence="6 9" id="KW-0238">DNA-binding</keyword>
<comment type="caution">
    <text evidence="9">Lacks conserved residue(s) required for the propagation of feature annotation.</text>
</comment>
<feature type="binding site" evidence="9">
    <location>
        <position position="22"/>
    </location>
    <ligand>
        <name>ATP</name>
        <dbReference type="ChEBI" id="CHEBI:30616"/>
    </ligand>
</feature>
<organism evidence="12 13">
    <name type="scientific">Sphingomonas sabuli</name>
    <dbReference type="NCBI Taxonomy" id="2764186"/>
    <lineage>
        <taxon>Bacteria</taxon>
        <taxon>Pseudomonadati</taxon>
        <taxon>Pseudomonadota</taxon>
        <taxon>Alphaproteobacteria</taxon>
        <taxon>Sphingomonadales</taxon>
        <taxon>Sphingomonadaceae</taxon>
        <taxon>Sphingomonas</taxon>
    </lineage>
</organism>
<dbReference type="NCBIfam" id="TIGR00635">
    <property type="entry name" value="ruvB"/>
    <property type="match status" value="1"/>
</dbReference>
<feature type="binding site" evidence="9">
    <location>
        <position position="67"/>
    </location>
    <ligand>
        <name>ATP</name>
        <dbReference type="ChEBI" id="CHEBI:30616"/>
    </ligand>
</feature>
<keyword evidence="2 9" id="KW-0547">Nucleotide-binding</keyword>
<dbReference type="SUPFAM" id="SSF46785">
    <property type="entry name" value="Winged helix' DNA-binding domain"/>
    <property type="match status" value="1"/>
</dbReference>
<evidence type="ECO:0000256" key="3">
    <source>
        <dbReference type="ARBA" id="ARBA00022763"/>
    </source>
</evidence>
<feature type="binding site" evidence="9">
    <location>
        <position position="23"/>
    </location>
    <ligand>
        <name>ATP</name>
        <dbReference type="ChEBI" id="CHEBI:30616"/>
    </ligand>
</feature>
<keyword evidence="13" id="KW-1185">Reference proteome</keyword>
<dbReference type="SMART" id="SM00382">
    <property type="entry name" value="AAA"/>
    <property type="match status" value="1"/>
</dbReference>
<feature type="binding site" evidence="9">
    <location>
        <position position="220"/>
    </location>
    <ligand>
        <name>ATP</name>
        <dbReference type="ChEBI" id="CHEBI:30616"/>
    </ligand>
</feature>
<evidence type="ECO:0000259" key="11">
    <source>
        <dbReference type="SMART" id="SM00382"/>
    </source>
</evidence>
<dbReference type="Proteomes" id="UP000515861">
    <property type="component" value="Chromosome"/>
</dbReference>
<comment type="domain">
    <text evidence="9">Has 3 domains, the large (RuvB-L) and small ATPase (RuvB-S) domains and the C-terminal head (RuvB-H) domain. The head domain binds DNA, while the ATPase domains jointly bind ATP, ADP or are empty depending on the state of the subunit in the translocation cycle. During a single DNA translocation step the structure of each domain remains the same, but their relative positions change.</text>
</comment>
<keyword evidence="1 9" id="KW-0963">Cytoplasm</keyword>
<evidence type="ECO:0000256" key="6">
    <source>
        <dbReference type="ARBA" id="ARBA00023125"/>
    </source>
</evidence>
<keyword evidence="3 9" id="KW-0227">DNA damage</keyword>
<dbReference type="Gene3D" id="1.10.8.60">
    <property type="match status" value="1"/>
</dbReference>
<dbReference type="CDD" id="cd00009">
    <property type="entry name" value="AAA"/>
    <property type="match status" value="1"/>
</dbReference>
<dbReference type="InterPro" id="IPR027417">
    <property type="entry name" value="P-loop_NTPase"/>
</dbReference>
<feature type="binding site" evidence="9">
    <location>
        <position position="69"/>
    </location>
    <ligand>
        <name>ATP</name>
        <dbReference type="ChEBI" id="CHEBI:30616"/>
    </ligand>
</feature>
<dbReference type="InterPro" id="IPR008824">
    <property type="entry name" value="RuvB-like_N"/>
</dbReference>
<dbReference type="GO" id="GO:0000400">
    <property type="term" value="F:four-way junction DNA binding"/>
    <property type="evidence" value="ECO:0007669"/>
    <property type="project" value="UniProtKB-UniRule"/>
</dbReference>
<dbReference type="GO" id="GO:0005524">
    <property type="term" value="F:ATP binding"/>
    <property type="evidence" value="ECO:0007669"/>
    <property type="project" value="UniProtKB-UniRule"/>
</dbReference>
<proteinExistence type="inferred from homology"/>
<evidence type="ECO:0000256" key="10">
    <source>
        <dbReference type="SAM" id="MobiDB-lite"/>
    </source>
</evidence>
<keyword evidence="7 9" id="KW-0233">DNA recombination</keyword>
<keyword evidence="4 9" id="KW-0378">Hydrolase</keyword>
<dbReference type="PANTHER" id="PTHR42848:SF1">
    <property type="entry name" value="HOLLIDAY JUNCTION BRANCH MIGRATION COMPLEX SUBUNIT RUVB"/>
    <property type="match status" value="1"/>
</dbReference>
<dbReference type="Pfam" id="PF05496">
    <property type="entry name" value="RuvB_N"/>
    <property type="match status" value="1"/>
</dbReference>
<evidence type="ECO:0000256" key="2">
    <source>
        <dbReference type="ARBA" id="ARBA00022741"/>
    </source>
</evidence>
<feature type="domain" description="AAA+ ATPase" evidence="11">
    <location>
        <begin position="53"/>
        <end position="180"/>
    </location>
</feature>
<dbReference type="HAMAP" id="MF_00016">
    <property type="entry name" value="DNA_HJ_migration_RuvB"/>
    <property type="match status" value="1"/>
</dbReference>
<dbReference type="InterPro" id="IPR003593">
    <property type="entry name" value="AAA+_ATPase"/>
</dbReference>
<dbReference type="PANTHER" id="PTHR42848">
    <property type="match status" value="1"/>
</dbReference>
<dbReference type="GO" id="GO:0016787">
    <property type="term" value="F:hydrolase activity"/>
    <property type="evidence" value="ECO:0007669"/>
    <property type="project" value="UniProtKB-KW"/>
</dbReference>
<dbReference type="AlphaFoldDB" id="A0A7G9L110"/>
<evidence type="ECO:0000256" key="7">
    <source>
        <dbReference type="ARBA" id="ARBA00023172"/>
    </source>
</evidence>
<sequence length="347" mass="37551">MATDPARITTPERTSEDADQALRPKSLDEFIGQKAARENLRVFVNAAKGRGEALDHVLLHGPPGLGKTTLAAILAREMGVGFRATSGPVIAKSGDLAALLTNLEDGDVLFIDEIHRLNPAVEEVLYPAMEDRALDLMIGEGPSARSVRIDLPRFTLVGATTRQGLLTTPLRDRFGIPVRLNFYTVEELELVVRRAARLLDADIADDGAREIARRSRGTPRIAGRLLRRVRDFAHAAGNQRIDAATADSALSRLEIDALGLDAMDRRYLTMIADLYGGGPVGIETLAAGLSEPRDTIEDVIEPFLIQLGLIARTARGRCLNGRGWTHLGLNPPQGSQTGLFDGDSQSK</sequence>
<dbReference type="NCBIfam" id="NF000868">
    <property type="entry name" value="PRK00080.1"/>
    <property type="match status" value="1"/>
</dbReference>
<gene>
    <name evidence="9 12" type="primary">ruvB</name>
    <name evidence="12" type="ORF">H8M03_09825</name>
</gene>
<feature type="binding site" evidence="9">
    <location>
        <position position="183"/>
    </location>
    <ligand>
        <name>ATP</name>
        <dbReference type="ChEBI" id="CHEBI:30616"/>
    </ligand>
</feature>
<feature type="region of interest" description="Disordered" evidence="10">
    <location>
        <begin position="1"/>
        <end position="20"/>
    </location>
</feature>
<dbReference type="InterPro" id="IPR008823">
    <property type="entry name" value="RuvB_wg_C"/>
</dbReference>
<protein>
    <recommendedName>
        <fullName evidence="9">Holliday junction branch migration complex subunit RuvB</fullName>
        <ecNumber evidence="9">3.6.4.-</ecNumber>
    </recommendedName>
</protein>
<comment type="catalytic activity">
    <reaction evidence="9">
        <text>ATP + H2O = ADP + phosphate + H(+)</text>
        <dbReference type="Rhea" id="RHEA:13065"/>
        <dbReference type="ChEBI" id="CHEBI:15377"/>
        <dbReference type="ChEBI" id="CHEBI:15378"/>
        <dbReference type="ChEBI" id="CHEBI:30616"/>
        <dbReference type="ChEBI" id="CHEBI:43474"/>
        <dbReference type="ChEBI" id="CHEBI:456216"/>
    </reaction>
</comment>
<feature type="binding site" evidence="9">
    <location>
        <position position="68"/>
    </location>
    <ligand>
        <name>Mg(2+)</name>
        <dbReference type="ChEBI" id="CHEBI:18420"/>
    </ligand>
</feature>
<evidence type="ECO:0000256" key="1">
    <source>
        <dbReference type="ARBA" id="ARBA00022490"/>
    </source>
</evidence>
<feature type="compositionally biased region" description="Polar residues" evidence="10">
    <location>
        <begin position="332"/>
        <end position="347"/>
    </location>
</feature>
<evidence type="ECO:0000256" key="9">
    <source>
        <dbReference type="HAMAP-Rule" id="MF_00016"/>
    </source>
</evidence>
<reference evidence="12 13" key="1">
    <citation type="submission" date="2020-08" db="EMBL/GenBank/DDBJ databases">
        <title>Sphingomonas sp. sand1-3 16S ribosomal RNA gene Genome sequencing and assembly.</title>
        <authorList>
            <person name="Kang M."/>
        </authorList>
    </citation>
    <scope>NUCLEOTIDE SEQUENCE [LARGE SCALE GENOMIC DNA]</scope>
    <source>
        <strain evidence="13">sand1-3</strain>
    </source>
</reference>
<dbReference type="InterPro" id="IPR004605">
    <property type="entry name" value="DNA_helicase_Holl-junc_RuvB"/>
</dbReference>
<comment type="similarity">
    <text evidence="9">Belongs to the RuvB family.</text>
</comment>
<evidence type="ECO:0000313" key="12">
    <source>
        <dbReference type="EMBL" id="QNM82309.1"/>
    </source>
</evidence>